<dbReference type="STRING" id="99883.ENSTNIP00000022890"/>
<feature type="compositionally biased region" description="Basic and acidic residues" evidence="1">
    <location>
        <begin position="39"/>
        <end position="55"/>
    </location>
</feature>
<evidence type="ECO:0000313" key="2">
    <source>
        <dbReference type="Ensembl" id="ENSTNIP00000022890.1"/>
    </source>
</evidence>
<dbReference type="GeneTree" id="ENSGT00940000169802"/>
<keyword evidence="3" id="KW-1185">Reference proteome</keyword>
<accession>H3DQU1</accession>
<reference evidence="2" key="2">
    <citation type="submission" date="2025-08" db="UniProtKB">
        <authorList>
            <consortium name="Ensembl"/>
        </authorList>
    </citation>
    <scope>IDENTIFICATION</scope>
</reference>
<evidence type="ECO:0000256" key="1">
    <source>
        <dbReference type="SAM" id="MobiDB-lite"/>
    </source>
</evidence>
<dbReference type="InParanoid" id="H3DQU1"/>
<feature type="compositionally biased region" description="Acidic residues" evidence="1">
    <location>
        <begin position="56"/>
        <end position="66"/>
    </location>
</feature>
<reference evidence="3" key="1">
    <citation type="journal article" date="2004" name="Nature">
        <title>Genome duplication in the teleost fish Tetraodon nigroviridis reveals the early vertebrate proto-karyotype.</title>
        <authorList>
            <person name="Jaillon O."/>
            <person name="Aury J.-M."/>
            <person name="Brunet F."/>
            <person name="Petit J.-L."/>
            <person name="Stange-Thomann N."/>
            <person name="Mauceli E."/>
            <person name="Bouneau L."/>
            <person name="Fischer C."/>
            <person name="Ozouf-Costaz C."/>
            <person name="Bernot A."/>
            <person name="Nicaud S."/>
            <person name="Jaffe D."/>
            <person name="Fisher S."/>
            <person name="Lutfalla G."/>
            <person name="Dossat C."/>
            <person name="Segurens B."/>
            <person name="Dasilva C."/>
            <person name="Salanoubat M."/>
            <person name="Levy M."/>
            <person name="Boudet N."/>
            <person name="Castellano S."/>
            <person name="Anthouard V."/>
            <person name="Jubin C."/>
            <person name="Castelli V."/>
            <person name="Katinka M."/>
            <person name="Vacherie B."/>
            <person name="Biemont C."/>
            <person name="Skalli Z."/>
            <person name="Cattolico L."/>
            <person name="Poulain J."/>
            <person name="De Berardinis V."/>
            <person name="Cruaud C."/>
            <person name="Duprat S."/>
            <person name="Brottier P."/>
            <person name="Coutanceau J.-P."/>
            <person name="Gouzy J."/>
            <person name="Parra G."/>
            <person name="Lardier G."/>
            <person name="Chapple C."/>
            <person name="McKernan K.J."/>
            <person name="McEwan P."/>
            <person name="Bosak S."/>
            <person name="Kellis M."/>
            <person name="Volff J.-N."/>
            <person name="Guigo R."/>
            <person name="Zody M.C."/>
            <person name="Mesirov J."/>
            <person name="Lindblad-Toh K."/>
            <person name="Birren B."/>
            <person name="Nusbaum C."/>
            <person name="Kahn D."/>
            <person name="Robinson-Rechavi M."/>
            <person name="Laudet V."/>
            <person name="Schachter V."/>
            <person name="Quetier F."/>
            <person name="Saurin W."/>
            <person name="Scarpelli C."/>
            <person name="Wincker P."/>
            <person name="Lander E.S."/>
            <person name="Weissenbach J."/>
            <person name="Roest Crollius H."/>
        </authorList>
    </citation>
    <scope>NUCLEOTIDE SEQUENCE [LARGE SCALE GENOMIC DNA]</scope>
</reference>
<dbReference type="Proteomes" id="UP000007303">
    <property type="component" value="Unassembled WGS sequence"/>
</dbReference>
<dbReference type="HOGENOM" id="CLU_2176899_0_0_1"/>
<evidence type="ECO:0000313" key="3">
    <source>
        <dbReference type="Proteomes" id="UP000007303"/>
    </source>
</evidence>
<feature type="region of interest" description="Disordered" evidence="1">
    <location>
        <begin position="34"/>
        <end position="86"/>
    </location>
</feature>
<dbReference type="Ensembl" id="ENSTNIT00000023132.1">
    <property type="protein sequence ID" value="ENSTNIP00000022890.1"/>
    <property type="gene ID" value="ENSTNIG00000019648.1"/>
</dbReference>
<proteinExistence type="predicted"/>
<protein>
    <submittedName>
        <fullName evidence="2">Uncharacterized protein</fullName>
    </submittedName>
</protein>
<name>H3DQU1_TETNG</name>
<reference evidence="2" key="3">
    <citation type="submission" date="2025-09" db="UniProtKB">
        <authorList>
            <consortium name="Ensembl"/>
        </authorList>
    </citation>
    <scope>IDENTIFICATION</scope>
</reference>
<organism evidence="2 3">
    <name type="scientific">Tetraodon nigroviridis</name>
    <name type="common">Spotted green pufferfish</name>
    <name type="synonym">Chelonodon nigroviridis</name>
    <dbReference type="NCBI Taxonomy" id="99883"/>
    <lineage>
        <taxon>Eukaryota</taxon>
        <taxon>Metazoa</taxon>
        <taxon>Chordata</taxon>
        <taxon>Craniata</taxon>
        <taxon>Vertebrata</taxon>
        <taxon>Euteleostomi</taxon>
        <taxon>Actinopterygii</taxon>
        <taxon>Neopterygii</taxon>
        <taxon>Teleostei</taxon>
        <taxon>Neoteleostei</taxon>
        <taxon>Acanthomorphata</taxon>
        <taxon>Eupercaria</taxon>
        <taxon>Tetraodontiformes</taxon>
        <taxon>Tetradontoidea</taxon>
        <taxon>Tetraodontidae</taxon>
        <taxon>Tetraodon</taxon>
    </lineage>
</organism>
<sequence>YGDIYNFPVHAFDRAFVSYRVYVQDVGQREFVTEEEVEESHVSHFEDMNKLKTSSDEEEEEEESSKEEEVQSSRSKGKRPANGSLARKKRAYVEIEYEREAEPAAKSRAT</sequence>
<dbReference type="AlphaFoldDB" id="H3DQU1"/>